<dbReference type="Proteomes" id="UP000690515">
    <property type="component" value="Unassembled WGS sequence"/>
</dbReference>
<dbReference type="RefSeq" id="WP_215822127.1">
    <property type="nucleotide sequence ID" value="NZ_JAGSOY010000110.1"/>
</dbReference>
<protein>
    <submittedName>
        <fullName evidence="1">Uncharacterized protein</fullName>
    </submittedName>
</protein>
<gene>
    <name evidence="1" type="ORF">KCG35_22595</name>
</gene>
<sequence>MKKISTILLFRYRACYAITLDYVNKGRLKSGWTYLLMTLLISSSTPVTSAEYIADNAQLTWLGLGLDSQSGFKKQACVTGRWKKTGDTSVELSYLGSRQTKDTMEQVFGKVKGGVNVIIFSGSVSVSMTSRISENKTTAASTVKLMYNGPNYTLENRHLTPLGQAMLDAAPNIVINKCGDEFIYHMDTGGEVYVTAKLHFKSKEAYKKFVTKVKVRVLFVKKTKTYTKEWYDYAEDAVYSINVVTNGGETPKLTQLLNNNPKYCKIENINECFNTANLLFDYLFGDNGYHQDLSTASRKVLSFDTRRYDHSGHFALNPPNEPYIDPGFKIQEEKIKIKLLEQYDYQQSLQAFYAVESDREKKEKYAKALTKVEHNLAKLHQATVACQAASEFEVCRIAVDQAMLDLYIIQI</sequence>
<dbReference type="EMBL" id="JAGSOY010000110">
    <property type="protein sequence ID" value="MBU2713846.1"/>
    <property type="molecule type" value="Genomic_DNA"/>
</dbReference>
<organism evidence="1 2">
    <name type="scientific">Zooshikella harenae</name>
    <dbReference type="NCBI Taxonomy" id="2827238"/>
    <lineage>
        <taxon>Bacteria</taxon>
        <taxon>Pseudomonadati</taxon>
        <taxon>Pseudomonadota</taxon>
        <taxon>Gammaproteobacteria</taxon>
        <taxon>Oceanospirillales</taxon>
        <taxon>Zooshikellaceae</taxon>
        <taxon>Zooshikella</taxon>
    </lineage>
</organism>
<proteinExistence type="predicted"/>
<accession>A0ABS5ZIF0</accession>
<reference evidence="1 2" key="1">
    <citation type="submission" date="2021-04" db="EMBL/GenBank/DDBJ databases">
        <authorList>
            <person name="Pira H."/>
            <person name="Risdian C."/>
            <person name="Wink J."/>
        </authorList>
    </citation>
    <scope>NUCLEOTIDE SEQUENCE [LARGE SCALE GENOMIC DNA]</scope>
    <source>
        <strain evidence="1 2">WH53</strain>
    </source>
</reference>
<evidence type="ECO:0000313" key="1">
    <source>
        <dbReference type="EMBL" id="MBU2713846.1"/>
    </source>
</evidence>
<name>A0ABS5ZIF0_9GAMM</name>
<comment type="caution">
    <text evidence="1">The sequence shown here is derived from an EMBL/GenBank/DDBJ whole genome shotgun (WGS) entry which is preliminary data.</text>
</comment>
<keyword evidence="2" id="KW-1185">Reference proteome</keyword>
<evidence type="ECO:0000313" key="2">
    <source>
        <dbReference type="Proteomes" id="UP000690515"/>
    </source>
</evidence>